<keyword evidence="2" id="KW-1133">Transmembrane helix</keyword>
<evidence type="ECO:0000256" key="2">
    <source>
        <dbReference type="SAM" id="Phobius"/>
    </source>
</evidence>
<sequence>MHVTIRMCSRQVGGTFGLLCLGYLLIITQMIVASASSEGKTAAETPDAPYETQTAQCTITSGDIEASAQASISKTLVGVCGTDEMLEAFRMLEIKMLEEIYNLRKMIRDPYFNPPPLRPSIYKSIRKSATSSNTSSNTTLPQSNAERSEGSRLTVTESNKKSEPTILATTTPSSKVVFPDDYDDEDEEDSHEFSNNGPLKENSELVKKLSSTGLNNTFSASRISLDDRMSSPAAPPIDFKPIDKPIEQKFLTGGLRDYEVYRFNNTVISSGDAKVFKYFWKIEHFMQRVRSASNMVGATFSSPVFVISGLNLRLHAKITTKSVGEILNVQLEQLSASDEALRKTPNVILASGVLYGQMETQKFFRNFLIFFFFYLQDKPFSDLISTDLTNTNAKFEAPLTALTTEPYLKDDKLLVKVIIFL</sequence>
<dbReference type="Proteomes" id="UP000075882">
    <property type="component" value="Unassembled WGS sequence"/>
</dbReference>
<evidence type="ECO:0000313" key="3">
    <source>
        <dbReference type="EnsemblMetazoa" id="ACOM040793-PA.1"/>
    </source>
</evidence>
<feature type="transmembrane region" description="Helical" evidence="2">
    <location>
        <begin position="12"/>
        <end position="32"/>
    </location>
</feature>
<dbReference type="VEuPathDB" id="VectorBase:ACON2_030181"/>
<accession>A0A8W7PZH4</accession>
<dbReference type="EnsemblMetazoa" id="ACOM040793-RA">
    <property type="protein sequence ID" value="ACOM040793-PA.1"/>
    <property type="gene ID" value="ACOM040793"/>
</dbReference>
<keyword evidence="2" id="KW-0472">Membrane</keyword>
<keyword evidence="2" id="KW-0812">Transmembrane</keyword>
<feature type="compositionally biased region" description="Polar residues" evidence="1">
    <location>
        <begin position="140"/>
        <end position="157"/>
    </location>
</feature>
<name>A0A8W7PZH4_ANOCL</name>
<reference evidence="3" key="1">
    <citation type="submission" date="2022-08" db="UniProtKB">
        <authorList>
            <consortium name="EnsemblMetazoa"/>
        </authorList>
    </citation>
    <scope>IDENTIFICATION</scope>
</reference>
<dbReference type="Gene3D" id="2.60.210.10">
    <property type="entry name" value="Apoptosis, Tumor Necrosis Factor Receptor Associated Protein 2, Chain A"/>
    <property type="match status" value="1"/>
</dbReference>
<proteinExistence type="predicted"/>
<dbReference type="SUPFAM" id="SSF49599">
    <property type="entry name" value="TRAF domain-like"/>
    <property type="match status" value="1"/>
</dbReference>
<organism evidence="3">
    <name type="scientific">Anopheles coluzzii</name>
    <name type="common">African malaria mosquito</name>
    <dbReference type="NCBI Taxonomy" id="1518534"/>
    <lineage>
        <taxon>Eukaryota</taxon>
        <taxon>Metazoa</taxon>
        <taxon>Ecdysozoa</taxon>
        <taxon>Arthropoda</taxon>
        <taxon>Hexapoda</taxon>
        <taxon>Insecta</taxon>
        <taxon>Pterygota</taxon>
        <taxon>Neoptera</taxon>
        <taxon>Endopterygota</taxon>
        <taxon>Diptera</taxon>
        <taxon>Nematocera</taxon>
        <taxon>Culicoidea</taxon>
        <taxon>Culicidae</taxon>
        <taxon>Anophelinae</taxon>
        <taxon>Anopheles</taxon>
    </lineage>
</organism>
<protein>
    <submittedName>
        <fullName evidence="3">Uncharacterized protein</fullName>
    </submittedName>
</protein>
<dbReference type="AlphaFoldDB" id="A0A8W7PZH4"/>
<feature type="region of interest" description="Disordered" evidence="1">
    <location>
        <begin position="126"/>
        <end position="202"/>
    </location>
</feature>
<dbReference type="InterPro" id="IPR008974">
    <property type="entry name" value="TRAF-like"/>
</dbReference>
<feature type="compositionally biased region" description="Low complexity" evidence="1">
    <location>
        <begin position="130"/>
        <end position="139"/>
    </location>
</feature>
<evidence type="ECO:0000256" key="1">
    <source>
        <dbReference type="SAM" id="MobiDB-lite"/>
    </source>
</evidence>
<feature type="compositionally biased region" description="Acidic residues" evidence="1">
    <location>
        <begin position="180"/>
        <end position="190"/>
    </location>
</feature>